<organism evidence="9 10">
    <name type="scientific">Drosophila gunungcola</name>
    <name type="common">fruit fly</name>
    <dbReference type="NCBI Taxonomy" id="103775"/>
    <lineage>
        <taxon>Eukaryota</taxon>
        <taxon>Metazoa</taxon>
        <taxon>Ecdysozoa</taxon>
        <taxon>Arthropoda</taxon>
        <taxon>Hexapoda</taxon>
        <taxon>Insecta</taxon>
        <taxon>Pterygota</taxon>
        <taxon>Neoptera</taxon>
        <taxon>Endopterygota</taxon>
        <taxon>Diptera</taxon>
        <taxon>Brachycera</taxon>
        <taxon>Muscomorpha</taxon>
        <taxon>Ephydroidea</taxon>
        <taxon>Drosophilidae</taxon>
        <taxon>Drosophila</taxon>
        <taxon>Sophophora</taxon>
    </lineage>
</organism>
<evidence type="ECO:0000256" key="4">
    <source>
        <dbReference type="ARBA" id="ARBA00022989"/>
    </source>
</evidence>
<evidence type="ECO:0000313" key="9">
    <source>
        <dbReference type="EMBL" id="KAI8039869.1"/>
    </source>
</evidence>
<evidence type="ECO:0008006" key="11">
    <source>
        <dbReference type="Google" id="ProtNLM"/>
    </source>
</evidence>
<keyword evidence="7" id="KW-0325">Glycoprotein</keyword>
<feature type="transmembrane region" description="Helical" evidence="8">
    <location>
        <begin position="109"/>
        <end position="127"/>
    </location>
</feature>
<accession>A0A9P9YNT6</accession>
<evidence type="ECO:0000256" key="3">
    <source>
        <dbReference type="ARBA" id="ARBA00022692"/>
    </source>
</evidence>
<evidence type="ECO:0000256" key="5">
    <source>
        <dbReference type="ARBA" id="ARBA00023136"/>
    </source>
</evidence>
<proteinExistence type="predicted"/>
<dbReference type="GO" id="GO:0005886">
    <property type="term" value="C:plasma membrane"/>
    <property type="evidence" value="ECO:0007669"/>
    <property type="project" value="UniProtKB-SubCell"/>
</dbReference>
<keyword evidence="3 8" id="KW-0812">Transmembrane</keyword>
<dbReference type="PANTHER" id="PTHR42643:SF41">
    <property type="entry name" value="IONOTROPIC RECEPTOR 20A-RELATED"/>
    <property type="match status" value="1"/>
</dbReference>
<evidence type="ECO:0000256" key="7">
    <source>
        <dbReference type="ARBA" id="ARBA00023180"/>
    </source>
</evidence>
<dbReference type="InterPro" id="IPR052192">
    <property type="entry name" value="Insect_Ionotropic_Sensory_Rcpt"/>
</dbReference>
<keyword evidence="10" id="KW-1185">Reference proteome</keyword>
<sequence>MLPRSVIYRDKEGRRHMTGYLTHFYRNFASSLNTSLRVRWDLVPENEAPSENVTSALLRDGLVDFPLVLTTLAPEPFYPSYVGEISSWFLMLPVEPDMPLSSLYFNLKGWRYFLGLMIILALLLVNAHRLEAGEGRLTLRCGDIFGDHVLRAILAQSFVMPHRLSLSRTLLYSLLMMAGLIVSTFYSVNLATLLVNPPAAYRILSYNDLRRTHGKILISQQELYTLNQSIGKDTLAENLDIFEITPSLVEFMAKRNELNTSFGYPVTNTLWPLLQLKQIKLRRPVFRKSNEISFIPFMPVTMPMARNSIYRDAFNRYLSHTLASGLYSLWFRRSFHELMAVGKLNYSVDHSDGGYHDLIWQDLYYVWIAYIGGTIVSLLVLLLETLFFKWHRRI</sequence>
<keyword evidence="5 8" id="KW-0472">Membrane</keyword>
<dbReference type="EMBL" id="JAMKOV010000005">
    <property type="protein sequence ID" value="KAI8039869.1"/>
    <property type="molecule type" value="Genomic_DNA"/>
</dbReference>
<evidence type="ECO:0000256" key="8">
    <source>
        <dbReference type="SAM" id="Phobius"/>
    </source>
</evidence>
<dbReference type="PANTHER" id="PTHR42643">
    <property type="entry name" value="IONOTROPIC RECEPTOR 20A-RELATED"/>
    <property type="match status" value="1"/>
</dbReference>
<keyword evidence="6" id="KW-0675">Receptor</keyword>
<protein>
    <recommendedName>
        <fullName evidence="11">Ionotropic receptor</fullName>
    </recommendedName>
</protein>
<evidence type="ECO:0000256" key="1">
    <source>
        <dbReference type="ARBA" id="ARBA00004651"/>
    </source>
</evidence>
<feature type="transmembrane region" description="Helical" evidence="8">
    <location>
        <begin position="170"/>
        <end position="188"/>
    </location>
</feature>
<gene>
    <name evidence="9" type="ORF">M5D96_007294</name>
</gene>
<comment type="caution">
    <text evidence="9">The sequence shown here is derived from an EMBL/GenBank/DDBJ whole genome shotgun (WGS) entry which is preliminary data.</text>
</comment>
<keyword evidence="2" id="KW-1003">Cell membrane</keyword>
<feature type="transmembrane region" description="Helical" evidence="8">
    <location>
        <begin position="364"/>
        <end position="388"/>
    </location>
</feature>
<comment type="subcellular location">
    <subcellularLocation>
        <location evidence="1">Cell membrane</location>
        <topology evidence="1">Multi-pass membrane protein</topology>
    </subcellularLocation>
</comment>
<reference evidence="9" key="1">
    <citation type="journal article" date="2023" name="Genome Biol. Evol.">
        <title>Long-read-based Genome Assembly of Drosophila gunungcola Reveals Fewer Chemosensory Genes in Flower-breeding Species.</title>
        <authorList>
            <person name="Negi A."/>
            <person name="Liao B.Y."/>
            <person name="Yeh S.D."/>
        </authorList>
    </citation>
    <scope>NUCLEOTIDE SEQUENCE</scope>
    <source>
        <strain evidence="9">Sukarami</strain>
    </source>
</reference>
<evidence type="ECO:0000256" key="2">
    <source>
        <dbReference type="ARBA" id="ARBA00022475"/>
    </source>
</evidence>
<name>A0A9P9YNT6_9MUSC</name>
<evidence type="ECO:0000256" key="6">
    <source>
        <dbReference type="ARBA" id="ARBA00023170"/>
    </source>
</evidence>
<keyword evidence="4 8" id="KW-1133">Transmembrane helix</keyword>
<dbReference type="AlphaFoldDB" id="A0A9P9YNT6"/>
<evidence type="ECO:0000313" key="10">
    <source>
        <dbReference type="Proteomes" id="UP001059596"/>
    </source>
</evidence>
<dbReference type="Proteomes" id="UP001059596">
    <property type="component" value="Unassembled WGS sequence"/>
</dbReference>